<dbReference type="CDD" id="cd01647">
    <property type="entry name" value="RT_LTR"/>
    <property type="match status" value="1"/>
</dbReference>
<keyword evidence="1" id="KW-0808">Transferase</keyword>
<dbReference type="SUPFAM" id="SSF50630">
    <property type="entry name" value="Acid proteases"/>
    <property type="match status" value="1"/>
</dbReference>
<dbReference type="GO" id="GO:0016779">
    <property type="term" value="F:nucleotidyltransferase activity"/>
    <property type="evidence" value="ECO:0007669"/>
    <property type="project" value="UniProtKB-KW"/>
</dbReference>
<accession>A0AAQ3U487</accession>
<evidence type="ECO:0000256" key="1">
    <source>
        <dbReference type="ARBA" id="ARBA00022679"/>
    </source>
</evidence>
<evidence type="ECO:0000256" key="5">
    <source>
        <dbReference type="ARBA" id="ARBA00023268"/>
    </source>
</evidence>
<dbReference type="SUPFAM" id="SSF56672">
    <property type="entry name" value="DNA/RNA polymerases"/>
    <property type="match status" value="1"/>
</dbReference>
<evidence type="ECO:0000259" key="7">
    <source>
        <dbReference type="PROSITE" id="PS50878"/>
    </source>
</evidence>
<dbReference type="Gene3D" id="3.10.10.10">
    <property type="entry name" value="HIV Type 1 Reverse Transcriptase, subunit A, domain 1"/>
    <property type="match status" value="1"/>
</dbReference>
<dbReference type="GO" id="GO:0004519">
    <property type="term" value="F:endonuclease activity"/>
    <property type="evidence" value="ECO:0007669"/>
    <property type="project" value="UniProtKB-KW"/>
</dbReference>
<dbReference type="CDD" id="cd00303">
    <property type="entry name" value="retropepsin_like"/>
    <property type="match status" value="1"/>
</dbReference>
<feature type="region of interest" description="Disordered" evidence="6">
    <location>
        <begin position="78"/>
        <end position="99"/>
    </location>
</feature>
<dbReference type="Pfam" id="PF08284">
    <property type="entry name" value="RVP_2"/>
    <property type="match status" value="1"/>
</dbReference>
<evidence type="ECO:0000313" key="9">
    <source>
        <dbReference type="Proteomes" id="UP001341281"/>
    </source>
</evidence>
<dbReference type="InterPro" id="IPR021109">
    <property type="entry name" value="Peptidase_aspartic_dom_sf"/>
</dbReference>
<dbReference type="PANTHER" id="PTHR37984">
    <property type="entry name" value="PROTEIN CBG26694"/>
    <property type="match status" value="1"/>
</dbReference>
<dbReference type="InterPro" id="IPR000477">
    <property type="entry name" value="RT_dom"/>
</dbReference>
<keyword evidence="3" id="KW-0540">Nuclease</keyword>
<reference evidence="8 9" key="1">
    <citation type="submission" date="2024-02" db="EMBL/GenBank/DDBJ databases">
        <title>High-quality chromosome-scale genome assembly of Pensacola bahiagrass (Paspalum notatum Flugge var. saurae).</title>
        <authorList>
            <person name="Vega J.M."/>
            <person name="Podio M."/>
            <person name="Orjuela J."/>
            <person name="Siena L.A."/>
            <person name="Pessino S.C."/>
            <person name="Combes M.C."/>
            <person name="Mariac C."/>
            <person name="Albertini E."/>
            <person name="Pupilli F."/>
            <person name="Ortiz J.P.A."/>
            <person name="Leblanc O."/>
        </authorList>
    </citation>
    <scope>NUCLEOTIDE SEQUENCE [LARGE SCALE GENOMIC DNA]</scope>
    <source>
        <strain evidence="8">R1</strain>
        <tissue evidence="8">Leaf</tissue>
    </source>
</reference>
<dbReference type="Gene3D" id="3.30.70.270">
    <property type="match status" value="2"/>
</dbReference>
<keyword evidence="4" id="KW-0255">Endonuclease</keyword>
<feature type="region of interest" description="Disordered" evidence="6">
    <location>
        <begin position="156"/>
        <end position="196"/>
    </location>
</feature>
<gene>
    <name evidence="8" type="ORF">U9M48_031050</name>
</gene>
<keyword evidence="5" id="KW-0511">Multifunctional enzyme</keyword>
<dbReference type="InterPro" id="IPR041577">
    <property type="entry name" value="RT_RNaseH_2"/>
</dbReference>
<evidence type="ECO:0000256" key="3">
    <source>
        <dbReference type="ARBA" id="ARBA00022722"/>
    </source>
</evidence>
<dbReference type="Proteomes" id="UP001341281">
    <property type="component" value="Chromosome 07"/>
</dbReference>
<dbReference type="FunFam" id="3.30.70.270:FF:000020">
    <property type="entry name" value="Transposon Tf2-6 polyprotein-like Protein"/>
    <property type="match status" value="1"/>
</dbReference>
<evidence type="ECO:0000256" key="4">
    <source>
        <dbReference type="ARBA" id="ARBA00022759"/>
    </source>
</evidence>
<dbReference type="Gene3D" id="2.40.70.10">
    <property type="entry name" value="Acid Proteases"/>
    <property type="match status" value="1"/>
</dbReference>
<dbReference type="Pfam" id="PF17919">
    <property type="entry name" value="RT_RNaseH_2"/>
    <property type="match status" value="1"/>
</dbReference>
<dbReference type="InterPro" id="IPR043502">
    <property type="entry name" value="DNA/RNA_pol_sf"/>
</dbReference>
<feature type="compositionally biased region" description="Polar residues" evidence="6">
    <location>
        <begin position="186"/>
        <end position="196"/>
    </location>
</feature>
<feature type="domain" description="Reverse transcriptase" evidence="7">
    <location>
        <begin position="466"/>
        <end position="645"/>
    </location>
</feature>
<dbReference type="InterPro" id="IPR043128">
    <property type="entry name" value="Rev_trsase/Diguanyl_cyclase"/>
</dbReference>
<organism evidence="8 9">
    <name type="scientific">Paspalum notatum var. saurae</name>
    <dbReference type="NCBI Taxonomy" id="547442"/>
    <lineage>
        <taxon>Eukaryota</taxon>
        <taxon>Viridiplantae</taxon>
        <taxon>Streptophyta</taxon>
        <taxon>Embryophyta</taxon>
        <taxon>Tracheophyta</taxon>
        <taxon>Spermatophyta</taxon>
        <taxon>Magnoliopsida</taxon>
        <taxon>Liliopsida</taxon>
        <taxon>Poales</taxon>
        <taxon>Poaceae</taxon>
        <taxon>PACMAD clade</taxon>
        <taxon>Panicoideae</taxon>
        <taxon>Andropogonodae</taxon>
        <taxon>Paspaleae</taxon>
        <taxon>Paspalinae</taxon>
        <taxon>Paspalum</taxon>
    </lineage>
</organism>
<dbReference type="PANTHER" id="PTHR37984:SF5">
    <property type="entry name" value="PROTEIN NYNRIN-LIKE"/>
    <property type="match status" value="1"/>
</dbReference>
<proteinExistence type="predicted"/>
<evidence type="ECO:0000256" key="2">
    <source>
        <dbReference type="ARBA" id="ARBA00022695"/>
    </source>
</evidence>
<keyword evidence="9" id="KW-1185">Reference proteome</keyword>
<sequence length="820" mass="92056">MEQNRQISEVVAMLATMQATLTKNVVVLKELAWWKPAVELKIGDLRTTVDELRSKIEHEHKVFDIEFVDTVKPDTTHLVSSSPEAASGQIGHHSETSYRGTPHGVVYTTVTPPVKVNRFIVGLKHEIKVVVLIQKPKDLDAASSLALLQEELSGDCTKRSAVGQTTPRNAGQSYTSEKKQQEGPKSANSGGPSNDKASAIRAYRRAMGQCYKCGLKWNPSHQCASTVPTHMVEELWQILQEPAICSNLDNVQTESYPESPECESAEDLMAISLHAVDGREAPKTIKLMGKILGKHPLVLIDSGSTSNFVSERFASYIPSWSELVKPVQVKVANGAIVLCTHYIPSCQLTINCHQFTVDLRSLSVMPLKCYDVVLGMEWLESFSPIEVHLSQKWLSFLHSGSKIKLQGLTEGCENLSEISMSELLSCERSHSHSIPLLPGAQPFRLRPYHYCPAQKDEIERQVAKLLQSDMIKPSNSPYAFPALLVKKKAGEWRLCVDYRRLNAMTVNSRYPMPVIDELLDELASAKWFTTLDLRAGFHQIRMKEEDQHKIAFQTHHGQFEYRVMPYGVTGGPGTFQAVMNHTLAPFLRKGVLVFIDDILVYSINWDKHMELLRSVFQLLLGNQFKIKLSKCSFAKLELLYLGHVISAKGVATNPSKIEVVQNWPRPTSVKEVRAFLGLAGYYRKFVRNFGVIARPLTELLKKGKVFFWTEAHEESFNFLKQALVSAPVLALPDFSKTFVVETDASDKGIGAILQQEGHPAAFISEALGIKNQALSTYEKEFLPILMAVEFWRAYLINGEFIFKTEQKSLIHLNDQLLTRH</sequence>
<dbReference type="InterPro" id="IPR050951">
    <property type="entry name" value="Retrovirus_Pol_polyprotein"/>
</dbReference>
<dbReference type="PROSITE" id="PS50878">
    <property type="entry name" value="RT_POL"/>
    <property type="match status" value="1"/>
</dbReference>
<dbReference type="EMBL" id="CP144751">
    <property type="protein sequence ID" value="WVZ83964.1"/>
    <property type="molecule type" value="Genomic_DNA"/>
</dbReference>
<evidence type="ECO:0000256" key="6">
    <source>
        <dbReference type="SAM" id="MobiDB-lite"/>
    </source>
</evidence>
<keyword evidence="4" id="KW-0378">Hydrolase</keyword>
<protein>
    <recommendedName>
        <fullName evidence="7">Reverse transcriptase domain-containing protein</fullName>
    </recommendedName>
</protein>
<dbReference type="AlphaFoldDB" id="A0AAQ3U487"/>
<keyword evidence="2" id="KW-0548">Nucleotidyltransferase</keyword>
<feature type="compositionally biased region" description="Polar residues" evidence="6">
    <location>
        <begin position="162"/>
        <end position="175"/>
    </location>
</feature>
<dbReference type="Pfam" id="PF00078">
    <property type="entry name" value="RVT_1"/>
    <property type="match status" value="1"/>
</dbReference>
<evidence type="ECO:0000313" key="8">
    <source>
        <dbReference type="EMBL" id="WVZ83964.1"/>
    </source>
</evidence>
<name>A0AAQ3U487_PASNO</name>